<sequence>MISANCVFAFVANAMRPLETEHLAANLNQSKYVFYVKNIQAYYLGCVLLGE</sequence>
<evidence type="ECO:0000313" key="1">
    <source>
        <dbReference type="EMBL" id="AFZ18173.1"/>
    </source>
</evidence>
<protein>
    <submittedName>
        <fullName evidence="1">Uncharacterized protein</fullName>
    </submittedName>
</protein>
<dbReference type="KEGG" id="mic:Mic7113_2368"/>
<proteinExistence type="predicted"/>
<accession>K9WD80</accession>
<reference evidence="1 2" key="1">
    <citation type="submission" date="2012-06" db="EMBL/GenBank/DDBJ databases">
        <title>Finished chromosome of genome of Microcoleus sp. PCC 7113.</title>
        <authorList>
            <consortium name="US DOE Joint Genome Institute"/>
            <person name="Gugger M."/>
            <person name="Coursin T."/>
            <person name="Rippka R."/>
            <person name="Tandeau De Marsac N."/>
            <person name="Huntemann M."/>
            <person name="Wei C.-L."/>
            <person name="Han J."/>
            <person name="Detter J.C."/>
            <person name="Han C."/>
            <person name="Tapia R."/>
            <person name="Chen A."/>
            <person name="Kyrpides N."/>
            <person name="Mavromatis K."/>
            <person name="Markowitz V."/>
            <person name="Szeto E."/>
            <person name="Ivanova N."/>
            <person name="Pagani I."/>
            <person name="Pati A."/>
            <person name="Goodwin L."/>
            <person name="Nordberg H.P."/>
            <person name="Cantor M.N."/>
            <person name="Hua S.X."/>
            <person name="Woyke T."/>
            <person name="Kerfeld C.A."/>
        </authorList>
    </citation>
    <scope>NUCLEOTIDE SEQUENCE [LARGE SCALE GENOMIC DNA]</scope>
    <source>
        <strain evidence="1 2">PCC 7113</strain>
    </source>
</reference>
<organism evidence="1 2">
    <name type="scientific">Allocoleopsis franciscana PCC 7113</name>
    <dbReference type="NCBI Taxonomy" id="1173027"/>
    <lineage>
        <taxon>Bacteria</taxon>
        <taxon>Bacillati</taxon>
        <taxon>Cyanobacteriota</taxon>
        <taxon>Cyanophyceae</taxon>
        <taxon>Coleofasciculales</taxon>
        <taxon>Coleofasciculaceae</taxon>
        <taxon>Allocoleopsis</taxon>
        <taxon>Allocoleopsis franciscana</taxon>
    </lineage>
</organism>
<dbReference type="Proteomes" id="UP000010471">
    <property type="component" value="Chromosome"/>
</dbReference>
<name>K9WD80_9CYAN</name>
<dbReference type="AlphaFoldDB" id="K9WD80"/>
<evidence type="ECO:0000313" key="2">
    <source>
        <dbReference type="Proteomes" id="UP000010471"/>
    </source>
</evidence>
<dbReference type="HOGENOM" id="CLU_3100942_0_0_3"/>
<dbReference type="EMBL" id="CP003630">
    <property type="protein sequence ID" value="AFZ18173.1"/>
    <property type="molecule type" value="Genomic_DNA"/>
</dbReference>
<keyword evidence="2" id="KW-1185">Reference proteome</keyword>
<gene>
    <name evidence="1" type="ORF">Mic7113_2368</name>
</gene>